<dbReference type="PANTHER" id="PTHR42199">
    <property type="entry name" value="UPF0212 PROTEIN MJ0068"/>
    <property type="match status" value="1"/>
</dbReference>
<reference evidence="2" key="1">
    <citation type="submission" date="2022-09" db="EMBL/GenBank/DDBJ databases">
        <title>Haloadaptaus new haloarchaeum isolated from saline soil.</title>
        <authorList>
            <person name="Duran-Viseras A."/>
            <person name="Sanchez-Porro C."/>
            <person name="Ventosa A."/>
        </authorList>
    </citation>
    <scope>NUCLEOTIDE SEQUENCE</scope>
    <source>
        <strain evidence="2">F3-133</strain>
    </source>
</reference>
<dbReference type="RefSeq" id="WP_266086655.1">
    <property type="nucleotide sequence ID" value="NZ_RKLV01000004.1"/>
</dbReference>
<evidence type="ECO:0000256" key="1">
    <source>
        <dbReference type="HAMAP-Rule" id="MF_01223"/>
    </source>
</evidence>
<organism evidence="2 3">
    <name type="scientific">Halorutilus salinus</name>
    <dbReference type="NCBI Taxonomy" id="2487751"/>
    <lineage>
        <taxon>Archaea</taxon>
        <taxon>Methanobacteriati</taxon>
        <taxon>Methanobacteriota</taxon>
        <taxon>Stenosarchaea group</taxon>
        <taxon>Halobacteria</taxon>
        <taxon>Halorutilales</taxon>
        <taxon>Halorutilaceae</taxon>
        <taxon>Halorutilus</taxon>
    </lineage>
</organism>
<dbReference type="InterPro" id="IPR007564">
    <property type="entry name" value="UPF0212"/>
</dbReference>
<proteinExistence type="inferred from homology"/>
<comment type="similarity">
    <text evidence="1">Belongs to the UPF0212 family.</text>
</comment>
<dbReference type="EMBL" id="RKLV01000004">
    <property type="protein sequence ID" value="MCX2818816.1"/>
    <property type="molecule type" value="Genomic_DNA"/>
</dbReference>
<protein>
    <recommendedName>
        <fullName evidence="1">UPF0212 protein EGH25_05575</fullName>
    </recommendedName>
</protein>
<dbReference type="NCBIfam" id="NF003035">
    <property type="entry name" value="PRK03922.1"/>
    <property type="match status" value="1"/>
</dbReference>
<keyword evidence="3" id="KW-1185">Reference proteome</keyword>
<name>A0A9Q4C493_9EURY</name>
<evidence type="ECO:0000313" key="3">
    <source>
        <dbReference type="Proteomes" id="UP001149411"/>
    </source>
</evidence>
<accession>A0A9Q4C493</accession>
<dbReference type="AlphaFoldDB" id="A0A9Q4C493"/>
<evidence type="ECO:0000313" key="2">
    <source>
        <dbReference type="EMBL" id="MCX2818816.1"/>
    </source>
</evidence>
<dbReference type="Proteomes" id="UP001149411">
    <property type="component" value="Unassembled WGS sequence"/>
</dbReference>
<dbReference type="Pfam" id="PF04475">
    <property type="entry name" value="DUF555"/>
    <property type="match status" value="1"/>
</dbReference>
<dbReference type="PANTHER" id="PTHR42199:SF1">
    <property type="entry name" value="UPF0212 PROTEIN TK1194"/>
    <property type="match status" value="1"/>
</dbReference>
<comment type="caution">
    <text evidence="2">The sequence shown here is derived from an EMBL/GenBank/DDBJ whole genome shotgun (WGS) entry which is preliminary data.</text>
</comment>
<dbReference type="HAMAP" id="MF_01223">
    <property type="entry name" value="UPF0212"/>
    <property type="match status" value="1"/>
</dbReference>
<sequence>MDYTVALEGAWIVEDVDDIEDAVSVAVSEAGKRLNPDKDYVEVEIGLMDCPACGEAFDAACMFAGTGLVGLVFDINVYNVETEDHAAKIAKQEVGEALTNTPLEVVDVSEKEE</sequence>
<gene>
    <name evidence="2" type="ORF">EGH25_05575</name>
</gene>
<dbReference type="PIRSF" id="PIRSF016934">
    <property type="entry name" value="UCP016934"/>
    <property type="match status" value="1"/>
</dbReference>